<organism evidence="1">
    <name type="scientific">Arundo donax</name>
    <name type="common">Giant reed</name>
    <name type="synonym">Donax arundinaceus</name>
    <dbReference type="NCBI Taxonomy" id="35708"/>
    <lineage>
        <taxon>Eukaryota</taxon>
        <taxon>Viridiplantae</taxon>
        <taxon>Streptophyta</taxon>
        <taxon>Embryophyta</taxon>
        <taxon>Tracheophyta</taxon>
        <taxon>Spermatophyta</taxon>
        <taxon>Magnoliopsida</taxon>
        <taxon>Liliopsida</taxon>
        <taxon>Poales</taxon>
        <taxon>Poaceae</taxon>
        <taxon>PACMAD clade</taxon>
        <taxon>Arundinoideae</taxon>
        <taxon>Arundineae</taxon>
        <taxon>Arundo</taxon>
    </lineage>
</organism>
<dbReference type="EMBL" id="GBRH01271624">
    <property type="protein sequence ID" value="JAD26271.1"/>
    <property type="molecule type" value="Transcribed_RNA"/>
</dbReference>
<accession>A0A0A8YJK2</accession>
<sequence length="28" mass="3487">MNFSSRSIAQRQTFFSSKPIWKRKRKDR</sequence>
<proteinExistence type="predicted"/>
<reference evidence="1" key="1">
    <citation type="submission" date="2014-09" db="EMBL/GenBank/DDBJ databases">
        <authorList>
            <person name="Magalhaes I.L.F."/>
            <person name="Oliveira U."/>
            <person name="Santos F.R."/>
            <person name="Vidigal T.H.D.A."/>
            <person name="Brescovit A.D."/>
            <person name="Santos A.J."/>
        </authorList>
    </citation>
    <scope>NUCLEOTIDE SEQUENCE</scope>
    <source>
        <tissue evidence="1">Shoot tissue taken approximately 20 cm above the soil surface</tissue>
    </source>
</reference>
<name>A0A0A8YJK2_ARUDO</name>
<protein>
    <submittedName>
        <fullName evidence="1">Uncharacterized protein</fullName>
    </submittedName>
</protein>
<dbReference type="AlphaFoldDB" id="A0A0A8YJK2"/>
<reference evidence="1" key="2">
    <citation type="journal article" date="2015" name="Data Brief">
        <title>Shoot transcriptome of the giant reed, Arundo donax.</title>
        <authorList>
            <person name="Barrero R.A."/>
            <person name="Guerrero F.D."/>
            <person name="Moolhuijzen P."/>
            <person name="Goolsby J.A."/>
            <person name="Tidwell J."/>
            <person name="Bellgard S.E."/>
            <person name="Bellgard M.I."/>
        </authorList>
    </citation>
    <scope>NUCLEOTIDE SEQUENCE</scope>
    <source>
        <tissue evidence="1">Shoot tissue taken approximately 20 cm above the soil surface</tissue>
    </source>
</reference>
<evidence type="ECO:0000313" key="1">
    <source>
        <dbReference type="EMBL" id="JAD26271.1"/>
    </source>
</evidence>